<dbReference type="AlphaFoldDB" id="A0A3S4CJI8"/>
<reference evidence="2 3" key="1">
    <citation type="submission" date="2018-12" db="EMBL/GenBank/DDBJ databases">
        <authorList>
            <person name="Criscuolo A."/>
        </authorList>
    </citation>
    <scope>NUCLEOTIDE SEQUENCE [LARGE SCALE GENOMIC DNA]</scope>
    <source>
        <strain evidence="2">ACIP1116241</strain>
    </source>
</reference>
<evidence type="ECO:0000313" key="3">
    <source>
        <dbReference type="Proteomes" id="UP000270743"/>
    </source>
</evidence>
<dbReference type="OrthoDB" id="7775151at2"/>
<evidence type="ECO:0000256" key="1">
    <source>
        <dbReference type="SAM" id="MobiDB-lite"/>
    </source>
</evidence>
<protein>
    <submittedName>
        <fullName evidence="2">Uncharacterized protein</fullName>
    </submittedName>
</protein>
<accession>A0A3S4CJI8</accession>
<dbReference type="SUPFAM" id="SSF58113">
    <property type="entry name" value="Apolipoprotein A-I"/>
    <property type="match status" value="1"/>
</dbReference>
<proteinExistence type="predicted"/>
<dbReference type="RefSeq" id="WP_126154638.1">
    <property type="nucleotide sequence ID" value="NZ_UZWE01000030.1"/>
</dbReference>
<sequence>MKLSDMFSTLAENARTYEKRVAEWQDDLNSRNDEMLASARKWQETALQRQDEMNRQFRGYFEEAGENVRNQWQAMQNAWEEQFEKIREKGEEMRAAALKSGHLPEWAEAYAAQMVGFAQKMQDEAANAIAAATEAKSQGQGKAPRGKGTKDA</sequence>
<organism evidence="2 3">
    <name type="scientific">Paracoccus haematequi</name>
    <dbReference type="NCBI Taxonomy" id="2491866"/>
    <lineage>
        <taxon>Bacteria</taxon>
        <taxon>Pseudomonadati</taxon>
        <taxon>Pseudomonadota</taxon>
        <taxon>Alphaproteobacteria</taxon>
        <taxon>Rhodobacterales</taxon>
        <taxon>Paracoccaceae</taxon>
        <taxon>Paracoccus</taxon>
    </lineage>
</organism>
<dbReference type="Proteomes" id="UP000270743">
    <property type="component" value="Unassembled WGS sequence"/>
</dbReference>
<feature type="region of interest" description="Disordered" evidence="1">
    <location>
        <begin position="128"/>
        <end position="152"/>
    </location>
</feature>
<name>A0A3S4CJI8_9RHOB</name>
<gene>
    <name evidence="2" type="ORF">PARHAE_02173</name>
</gene>
<dbReference type="EMBL" id="UZWE01000030">
    <property type="protein sequence ID" value="VDS08986.1"/>
    <property type="molecule type" value="Genomic_DNA"/>
</dbReference>
<evidence type="ECO:0000313" key="2">
    <source>
        <dbReference type="EMBL" id="VDS08986.1"/>
    </source>
</evidence>
<keyword evidence="3" id="KW-1185">Reference proteome</keyword>